<accession>A0A1I7ZK17</accession>
<keyword evidence="2" id="KW-1185">Reference proteome</keyword>
<keyword evidence="1" id="KW-0812">Transmembrane</keyword>
<feature type="transmembrane region" description="Helical" evidence="1">
    <location>
        <begin position="44"/>
        <end position="65"/>
    </location>
</feature>
<organism evidence="2 3">
    <name type="scientific">Steinernema glaseri</name>
    <dbReference type="NCBI Taxonomy" id="37863"/>
    <lineage>
        <taxon>Eukaryota</taxon>
        <taxon>Metazoa</taxon>
        <taxon>Ecdysozoa</taxon>
        <taxon>Nematoda</taxon>
        <taxon>Chromadorea</taxon>
        <taxon>Rhabditida</taxon>
        <taxon>Tylenchina</taxon>
        <taxon>Panagrolaimomorpha</taxon>
        <taxon>Strongyloidoidea</taxon>
        <taxon>Steinernematidae</taxon>
        <taxon>Steinernema</taxon>
    </lineage>
</organism>
<keyword evidence="1" id="KW-1133">Transmembrane helix</keyword>
<feature type="transmembrane region" description="Helical" evidence="1">
    <location>
        <begin position="12"/>
        <end position="32"/>
    </location>
</feature>
<protein>
    <submittedName>
        <fullName evidence="3">Uncharacterized protein</fullName>
    </submittedName>
</protein>
<sequence length="122" mass="13684">MRRTLLRCAGSTAKFLVFLAHVILLFVVALLFRISEGSVWRPFLLVVVLLLCFSSCAFGMSFGSVDCRKTNVEIRRSKKPLVFTIDIPIEQTLRGPPPRQVDDGLPSYDETMKATSFGFQVV</sequence>
<dbReference type="AlphaFoldDB" id="A0A1I7ZK17"/>
<dbReference type="WBParaSite" id="L893_g27074.t1">
    <property type="protein sequence ID" value="L893_g27074.t1"/>
    <property type="gene ID" value="L893_g27074"/>
</dbReference>
<reference evidence="3" key="1">
    <citation type="submission" date="2016-11" db="UniProtKB">
        <authorList>
            <consortium name="WormBaseParasite"/>
        </authorList>
    </citation>
    <scope>IDENTIFICATION</scope>
</reference>
<name>A0A1I7ZK17_9BILA</name>
<keyword evidence="1" id="KW-0472">Membrane</keyword>
<proteinExistence type="predicted"/>
<evidence type="ECO:0000313" key="3">
    <source>
        <dbReference type="WBParaSite" id="L893_g27074.t1"/>
    </source>
</evidence>
<dbReference type="Proteomes" id="UP000095287">
    <property type="component" value="Unplaced"/>
</dbReference>
<evidence type="ECO:0000256" key="1">
    <source>
        <dbReference type="SAM" id="Phobius"/>
    </source>
</evidence>
<evidence type="ECO:0000313" key="2">
    <source>
        <dbReference type="Proteomes" id="UP000095287"/>
    </source>
</evidence>